<organism evidence="1 2">
    <name type="scientific">Goodea atripinnis</name>
    <dbReference type="NCBI Taxonomy" id="208336"/>
    <lineage>
        <taxon>Eukaryota</taxon>
        <taxon>Metazoa</taxon>
        <taxon>Chordata</taxon>
        <taxon>Craniata</taxon>
        <taxon>Vertebrata</taxon>
        <taxon>Euteleostomi</taxon>
        <taxon>Actinopterygii</taxon>
        <taxon>Neopterygii</taxon>
        <taxon>Teleostei</taxon>
        <taxon>Neoteleostei</taxon>
        <taxon>Acanthomorphata</taxon>
        <taxon>Ovalentaria</taxon>
        <taxon>Atherinomorphae</taxon>
        <taxon>Cyprinodontiformes</taxon>
        <taxon>Goodeidae</taxon>
        <taxon>Goodea</taxon>
    </lineage>
</organism>
<proteinExistence type="predicted"/>
<dbReference type="Proteomes" id="UP001476798">
    <property type="component" value="Unassembled WGS sequence"/>
</dbReference>
<protein>
    <submittedName>
        <fullName evidence="1">Uncharacterized protein</fullName>
    </submittedName>
</protein>
<sequence>MCELQTEKRKRPISFSGRWRNETSCVFWERLQQLVSDPFIQSINCMKQSPRKYLIHENISSHLIDLLNKNGIFTCNNVLLSYSPGGCWHILLPNTGLCVSSCLIVLFCRCFKLQVLRDAVFFNYKQKFKLSLLFILMPSNQLDIELRKKEFVQAILSFKLSR</sequence>
<evidence type="ECO:0000313" key="2">
    <source>
        <dbReference type="Proteomes" id="UP001476798"/>
    </source>
</evidence>
<dbReference type="EMBL" id="JAHRIO010040342">
    <property type="protein sequence ID" value="MEQ2171101.1"/>
    <property type="molecule type" value="Genomic_DNA"/>
</dbReference>
<reference evidence="1 2" key="1">
    <citation type="submission" date="2021-06" db="EMBL/GenBank/DDBJ databases">
        <authorList>
            <person name="Palmer J.M."/>
        </authorList>
    </citation>
    <scope>NUCLEOTIDE SEQUENCE [LARGE SCALE GENOMIC DNA]</scope>
    <source>
        <strain evidence="1 2">GA_2019</strain>
        <tissue evidence="1">Muscle</tissue>
    </source>
</reference>
<accession>A0ABV0NJ86</accession>
<name>A0ABV0NJ86_9TELE</name>
<comment type="caution">
    <text evidence="1">The sequence shown here is derived from an EMBL/GenBank/DDBJ whole genome shotgun (WGS) entry which is preliminary data.</text>
</comment>
<evidence type="ECO:0000313" key="1">
    <source>
        <dbReference type="EMBL" id="MEQ2171101.1"/>
    </source>
</evidence>
<keyword evidence="2" id="KW-1185">Reference proteome</keyword>
<gene>
    <name evidence="1" type="ORF">GOODEAATRI_007259</name>
</gene>